<feature type="transmembrane region" description="Helical" evidence="7">
    <location>
        <begin position="20"/>
        <end position="40"/>
    </location>
</feature>
<evidence type="ECO:0000256" key="1">
    <source>
        <dbReference type="ARBA" id="ARBA00004141"/>
    </source>
</evidence>
<organism evidence="9 10">
    <name type="scientific">Trametes coccinea (strain BRFM310)</name>
    <name type="common">Pycnoporus coccineus</name>
    <dbReference type="NCBI Taxonomy" id="1353009"/>
    <lineage>
        <taxon>Eukaryota</taxon>
        <taxon>Fungi</taxon>
        <taxon>Dikarya</taxon>
        <taxon>Basidiomycota</taxon>
        <taxon>Agaricomycotina</taxon>
        <taxon>Agaricomycetes</taxon>
        <taxon>Polyporales</taxon>
        <taxon>Polyporaceae</taxon>
        <taxon>Trametes</taxon>
    </lineage>
</organism>
<feature type="region of interest" description="Disordered" evidence="6">
    <location>
        <begin position="193"/>
        <end position="214"/>
    </location>
</feature>
<gene>
    <name evidence="9" type="ORF">PYCCODRAFT_1414565</name>
</gene>
<dbReference type="EMBL" id="KZ084120">
    <property type="protein sequence ID" value="OSD00218.1"/>
    <property type="molecule type" value="Genomic_DNA"/>
</dbReference>
<keyword evidence="4 7" id="KW-1133">Transmembrane helix</keyword>
<dbReference type="PROSITE" id="PS50244">
    <property type="entry name" value="S5A_REDUCTASE"/>
    <property type="match status" value="1"/>
</dbReference>
<dbReference type="InterPro" id="IPR001104">
    <property type="entry name" value="3-oxo-5_a-steroid_4-DH_C"/>
</dbReference>
<dbReference type="Proteomes" id="UP000193067">
    <property type="component" value="Unassembled WGS sequence"/>
</dbReference>
<dbReference type="Gene3D" id="1.20.120.1630">
    <property type="match status" value="1"/>
</dbReference>
<name>A0A1Y2IGH4_TRAC3</name>
<dbReference type="OrthoDB" id="5788137at2759"/>
<feature type="transmembrane region" description="Helical" evidence="7">
    <location>
        <begin position="52"/>
        <end position="71"/>
    </location>
</feature>
<evidence type="ECO:0000256" key="7">
    <source>
        <dbReference type="SAM" id="Phobius"/>
    </source>
</evidence>
<evidence type="ECO:0000256" key="4">
    <source>
        <dbReference type="ARBA" id="ARBA00022989"/>
    </source>
</evidence>
<keyword evidence="5 7" id="KW-0472">Membrane</keyword>
<feature type="compositionally biased region" description="Basic and acidic residues" evidence="6">
    <location>
        <begin position="194"/>
        <end position="204"/>
    </location>
</feature>
<comment type="similarity">
    <text evidence="2">Belongs to the steroid 5-alpha reductase family.</text>
</comment>
<dbReference type="PANTHER" id="PTHR10556:SF43">
    <property type="entry name" value="STEROID 5-ALPHA-REDUCTASE DET2"/>
    <property type="match status" value="1"/>
</dbReference>
<evidence type="ECO:0000256" key="5">
    <source>
        <dbReference type="ARBA" id="ARBA00023136"/>
    </source>
</evidence>
<feature type="domain" description="3-oxo-5-alpha-steroid 4-dehydrogenase C-terminal" evidence="8">
    <location>
        <begin position="121"/>
        <end position="192"/>
    </location>
</feature>
<feature type="transmembrane region" description="Helical" evidence="7">
    <location>
        <begin position="121"/>
        <end position="141"/>
    </location>
</feature>
<evidence type="ECO:0000256" key="6">
    <source>
        <dbReference type="SAM" id="MobiDB-lite"/>
    </source>
</evidence>
<dbReference type="Pfam" id="PF02544">
    <property type="entry name" value="Steroid_dh"/>
    <property type="match status" value="2"/>
</dbReference>
<feature type="transmembrane region" description="Helical" evidence="7">
    <location>
        <begin position="161"/>
        <end position="178"/>
    </location>
</feature>
<sequence>MDDLQMRQAFYNFGRQWFALLPPLICPVTFTIDAPFGRFSPSQDSIWLVDGIKSWMFMELVAPTAFFYAFLRSPLSHTAYGSAPPLTLHHPPTFLAGLFLLHYLNRAIISPLRTPSRSKSHIMVPLSAVGFNTLNGLLLGTYLSSPYAQKYLEDAFAQPRFWAGIALWALGLVGNIVHDEILLNIRRKAKAKGKARENTDGEGKDGEDDNNGKVKKNKQEHYAIPHGLLYRYISYPNYFCEWLEWLGFALAASPAPSFASLAAYFMTASPPWLFFFSEVFLMLPRAWKGHQWYHSRFPDYPKERKAVIPFVL</sequence>
<dbReference type="InterPro" id="IPR039357">
    <property type="entry name" value="SRD5A/TECR"/>
</dbReference>
<feature type="domain" description="3-oxo-5-alpha-steroid 4-dehydrogenase C-terminal" evidence="8">
    <location>
        <begin position="214"/>
        <end position="312"/>
    </location>
</feature>
<evidence type="ECO:0000313" key="10">
    <source>
        <dbReference type="Proteomes" id="UP000193067"/>
    </source>
</evidence>
<reference evidence="9 10" key="1">
    <citation type="journal article" date="2015" name="Biotechnol. Biofuels">
        <title>Enhanced degradation of softwood versus hardwood by the white-rot fungus Pycnoporus coccineus.</title>
        <authorList>
            <person name="Couturier M."/>
            <person name="Navarro D."/>
            <person name="Chevret D."/>
            <person name="Henrissat B."/>
            <person name="Piumi F."/>
            <person name="Ruiz-Duenas F.J."/>
            <person name="Martinez A.T."/>
            <person name="Grigoriev I.V."/>
            <person name="Riley R."/>
            <person name="Lipzen A."/>
            <person name="Berrin J.G."/>
            <person name="Master E.R."/>
            <person name="Rosso M.N."/>
        </authorList>
    </citation>
    <scope>NUCLEOTIDE SEQUENCE [LARGE SCALE GENOMIC DNA]</scope>
    <source>
        <strain evidence="9 10">BRFM310</strain>
    </source>
</reference>
<dbReference type="STRING" id="1353009.A0A1Y2IGH4"/>
<dbReference type="GO" id="GO:0016020">
    <property type="term" value="C:membrane"/>
    <property type="evidence" value="ECO:0007669"/>
    <property type="project" value="UniProtKB-SubCell"/>
</dbReference>
<dbReference type="PANTHER" id="PTHR10556">
    <property type="entry name" value="3-OXO-5-ALPHA-STEROID 4-DEHYDROGENASE"/>
    <property type="match status" value="1"/>
</dbReference>
<evidence type="ECO:0000313" key="9">
    <source>
        <dbReference type="EMBL" id="OSD00218.1"/>
    </source>
</evidence>
<evidence type="ECO:0000256" key="2">
    <source>
        <dbReference type="ARBA" id="ARBA00007742"/>
    </source>
</evidence>
<protein>
    <recommendedName>
        <fullName evidence="8">3-oxo-5-alpha-steroid 4-dehydrogenase C-terminal domain-containing protein</fullName>
    </recommendedName>
</protein>
<keyword evidence="10" id="KW-1185">Reference proteome</keyword>
<feature type="transmembrane region" description="Helical" evidence="7">
    <location>
        <begin position="245"/>
        <end position="265"/>
    </location>
</feature>
<dbReference type="GO" id="GO:0006629">
    <property type="term" value="P:lipid metabolic process"/>
    <property type="evidence" value="ECO:0007669"/>
    <property type="project" value="InterPro"/>
</dbReference>
<proteinExistence type="inferred from homology"/>
<comment type="subcellular location">
    <subcellularLocation>
        <location evidence="1">Membrane</location>
        <topology evidence="1">Multi-pass membrane protein</topology>
    </subcellularLocation>
</comment>
<keyword evidence="3 7" id="KW-0812">Transmembrane</keyword>
<dbReference type="AlphaFoldDB" id="A0A1Y2IGH4"/>
<evidence type="ECO:0000256" key="3">
    <source>
        <dbReference type="ARBA" id="ARBA00022692"/>
    </source>
</evidence>
<dbReference type="GO" id="GO:0016627">
    <property type="term" value="F:oxidoreductase activity, acting on the CH-CH group of donors"/>
    <property type="evidence" value="ECO:0007669"/>
    <property type="project" value="InterPro"/>
</dbReference>
<evidence type="ECO:0000259" key="8">
    <source>
        <dbReference type="Pfam" id="PF02544"/>
    </source>
</evidence>
<accession>A0A1Y2IGH4</accession>